<dbReference type="InterPro" id="IPR019742">
    <property type="entry name" value="MacrogloblnA2_CS"/>
</dbReference>
<evidence type="ECO:0000256" key="1">
    <source>
        <dbReference type="ARBA" id="ARBA00010952"/>
    </source>
</evidence>
<evidence type="ECO:0000259" key="7">
    <source>
        <dbReference type="SMART" id="SM01360"/>
    </source>
</evidence>
<dbReference type="EMBL" id="CAXKWB010001178">
    <property type="protein sequence ID" value="CAL4063558.1"/>
    <property type="molecule type" value="Genomic_DNA"/>
</dbReference>
<dbReference type="CDD" id="cd02897">
    <property type="entry name" value="A2M_2"/>
    <property type="match status" value="1"/>
</dbReference>
<dbReference type="FunFam" id="1.50.10.20:FF:000001">
    <property type="entry name" value="CD109 isoform 1"/>
    <property type="match status" value="1"/>
</dbReference>
<keyword evidence="4" id="KW-0722">Serine protease inhibitor</keyword>
<feature type="domain" description="Alpha-2-macroglobulin" evidence="7">
    <location>
        <begin position="62"/>
        <end position="151"/>
    </location>
</feature>
<keyword evidence="2" id="KW-0646">Protease inhibitor</keyword>
<evidence type="ECO:0000256" key="3">
    <source>
        <dbReference type="ARBA" id="ARBA00022729"/>
    </source>
</evidence>
<dbReference type="InterPro" id="IPR011626">
    <property type="entry name" value="Alpha-macroglobulin_TED"/>
</dbReference>
<dbReference type="Pfam" id="PF00207">
    <property type="entry name" value="A2M"/>
    <property type="match status" value="1"/>
</dbReference>
<dbReference type="PROSITE" id="PS00477">
    <property type="entry name" value="ALPHA_2_MACROGLOBULIN"/>
    <property type="match status" value="1"/>
</dbReference>
<evidence type="ECO:0000313" key="8">
    <source>
        <dbReference type="EMBL" id="CAL4063558.1"/>
    </source>
</evidence>
<comment type="caution">
    <text evidence="8">The sequence shown here is derived from an EMBL/GenBank/DDBJ whole genome shotgun (WGS) entry which is preliminary data.</text>
</comment>
<keyword evidence="3" id="KW-0732">Signal</keyword>
<evidence type="ECO:0000256" key="6">
    <source>
        <dbReference type="ARBA" id="ARBA00023180"/>
    </source>
</evidence>
<keyword evidence="5" id="KW-1015">Disulfide bond</keyword>
<dbReference type="Proteomes" id="UP001497623">
    <property type="component" value="Unassembled WGS sequence"/>
</dbReference>
<gene>
    <name evidence="8" type="ORF">MNOR_LOCUS3458</name>
</gene>
<dbReference type="SUPFAM" id="SSF48239">
    <property type="entry name" value="Terpenoid cyclases/Protein prenyltransferases"/>
    <property type="match status" value="1"/>
</dbReference>
<accession>A0AAV2PRQ1</accession>
<dbReference type="Gene3D" id="2.20.130.20">
    <property type="match status" value="1"/>
</dbReference>
<evidence type="ECO:0000256" key="2">
    <source>
        <dbReference type="ARBA" id="ARBA00022690"/>
    </source>
</evidence>
<keyword evidence="6" id="KW-0325">Glycoprotein</keyword>
<dbReference type="PANTHER" id="PTHR11412:SF171">
    <property type="entry name" value="PREGNANCY ZONE PROTEIN-LIKE PROTEIN"/>
    <property type="match status" value="1"/>
</dbReference>
<dbReference type="InterPro" id="IPR041813">
    <property type="entry name" value="A2M_TED"/>
</dbReference>
<dbReference type="Gene3D" id="1.50.10.20">
    <property type="match status" value="1"/>
</dbReference>
<protein>
    <recommendedName>
        <fullName evidence="7">Alpha-2-macroglobulin domain-containing protein</fullName>
    </recommendedName>
</protein>
<dbReference type="PANTHER" id="PTHR11412">
    <property type="entry name" value="MACROGLOBULIN / COMPLEMENT"/>
    <property type="match status" value="1"/>
</dbReference>
<dbReference type="InterPro" id="IPR050473">
    <property type="entry name" value="A2M/Complement_sys"/>
</dbReference>
<dbReference type="SUPFAM" id="SSF81296">
    <property type="entry name" value="E set domains"/>
    <property type="match status" value="1"/>
</dbReference>
<dbReference type="SMART" id="SM01419">
    <property type="entry name" value="Thiol-ester_cl"/>
    <property type="match status" value="1"/>
</dbReference>
<sequence>MRELIGTADIALQEVGGSLQEAEVGDLKKEVAAQAVALSGRPGPIEEQAVLDVEPRTYFPETWLWELIPITSGKNEQQLTLPDTITEWIGKAVCVHPQQGLGLSPRAAITTFTSFFVDLTLPPIVKRGELLPVKISIFNYEQQDLPVKIILEPSEEYEIVSEKGQQPNEAGVRSSCVTSQDKTVHTIKIRPTALGDVNITVAATVDEAFPQICGSEYVVSKSDLLIKPIKVEAEGFPREKTWTKYICSNDIEENNEFLQRWQVESPSGPAIVPDSARGWVTAVGDLMGPTLENLGSLVRMPYGCGEQNMLNFAPNIFILQYLDASSQTTKEIAKKAMDYMRNGYQRELRYRHKDGSFSAFGESDSSGSTWLTAFVLKSFAQARQFIQVDEDDLQMSQDWLKLRQQENGCFESVGKVFHKGMKGGIAGSGSPVPLTAYVLISLLEAGEPGSSKAISEAAYCLRADKSRDPYTQALKAYALSLANLPEAQSAVDSLINMAIEDSSSMSWEVSSTVGKSQSVAVETAGYAILAMMTLNPEKYNVQSRKAVKWISSQRNGQGGFISTQDTVVALQAMASFEASQDQGSVDMQVTLQAEALDPHTFSINEDNKLLQQMVVLPTIPTKVSLDMAGTGCALLQEFLKYVVENTEKTDFSNLSTQLQTRIGSNCHLPLAACCGKQLEASGEWRMASVKTKIVQIFFPDWPSLKQFVCYKKNYLRRHTLRGPTFGTFISVNDYKTDDIC</sequence>
<evidence type="ECO:0000256" key="5">
    <source>
        <dbReference type="ARBA" id="ARBA00023157"/>
    </source>
</evidence>
<dbReference type="GO" id="GO:0004867">
    <property type="term" value="F:serine-type endopeptidase inhibitor activity"/>
    <property type="evidence" value="ECO:0007669"/>
    <property type="project" value="UniProtKB-KW"/>
</dbReference>
<dbReference type="InterPro" id="IPR014756">
    <property type="entry name" value="Ig_E-set"/>
</dbReference>
<dbReference type="Pfam" id="PF07678">
    <property type="entry name" value="TED_complement"/>
    <property type="match status" value="1"/>
</dbReference>
<comment type="similarity">
    <text evidence="1">Belongs to the protease inhibitor I39 (alpha-2-macroglobulin) family.</text>
</comment>
<dbReference type="SMART" id="SM01360">
    <property type="entry name" value="A2M"/>
    <property type="match status" value="1"/>
</dbReference>
<dbReference type="Gene3D" id="2.60.40.10">
    <property type="entry name" value="Immunoglobulins"/>
    <property type="match status" value="1"/>
</dbReference>
<dbReference type="AlphaFoldDB" id="A0AAV2PRQ1"/>
<reference evidence="8 9" key="1">
    <citation type="submission" date="2024-05" db="EMBL/GenBank/DDBJ databases">
        <authorList>
            <person name="Wallberg A."/>
        </authorList>
    </citation>
    <scope>NUCLEOTIDE SEQUENCE [LARGE SCALE GENOMIC DNA]</scope>
</reference>
<dbReference type="InterPro" id="IPR047565">
    <property type="entry name" value="Alpha-macroglob_thiol-ester_cl"/>
</dbReference>
<dbReference type="InterPro" id="IPR013783">
    <property type="entry name" value="Ig-like_fold"/>
</dbReference>
<dbReference type="InterPro" id="IPR008930">
    <property type="entry name" value="Terpenoid_cyclase/PrenylTrfase"/>
</dbReference>
<organism evidence="8 9">
    <name type="scientific">Meganyctiphanes norvegica</name>
    <name type="common">Northern krill</name>
    <name type="synonym">Thysanopoda norvegica</name>
    <dbReference type="NCBI Taxonomy" id="48144"/>
    <lineage>
        <taxon>Eukaryota</taxon>
        <taxon>Metazoa</taxon>
        <taxon>Ecdysozoa</taxon>
        <taxon>Arthropoda</taxon>
        <taxon>Crustacea</taxon>
        <taxon>Multicrustacea</taxon>
        <taxon>Malacostraca</taxon>
        <taxon>Eumalacostraca</taxon>
        <taxon>Eucarida</taxon>
        <taxon>Euphausiacea</taxon>
        <taxon>Euphausiidae</taxon>
        <taxon>Meganyctiphanes</taxon>
    </lineage>
</organism>
<dbReference type="InterPro" id="IPR001599">
    <property type="entry name" value="Macroglobln_a2"/>
</dbReference>
<dbReference type="GO" id="GO:0005615">
    <property type="term" value="C:extracellular space"/>
    <property type="evidence" value="ECO:0007669"/>
    <property type="project" value="InterPro"/>
</dbReference>
<name>A0AAV2PRQ1_MEGNR</name>
<feature type="non-terminal residue" evidence="8">
    <location>
        <position position="740"/>
    </location>
</feature>
<proteinExistence type="inferred from homology"/>
<keyword evidence="9" id="KW-1185">Reference proteome</keyword>
<evidence type="ECO:0000313" key="9">
    <source>
        <dbReference type="Proteomes" id="UP001497623"/>
    </source>
</evidence>
<evidence type="ECO:0000256" key="4">
    <source>
        <dbReference type="ARBA" id="ARBA00022900"/>
    </source>
</evidence>
<dbReference type="Gene3D" id="2.60.120.1540">
    <property type="match status" value="1"/>
</dbReference>